<evidence type="ECO:0000256" key="4">
    <source>
        <dbReference type="ARBA" id="ARBA00023088"/>
    </source>
</evidence>
<evidence type="ECO:0000313" key="11">
    <source>
        <dbReference type="EMBL" id="VDC43630.1"/>
    </source>
</evidence>
<protein>
    <submittedName>
        <fullName evidence="11">Cell surface antigen I/II</fullName>
    </submittedName>
</protein>
<evidence type="ECO:0000256" key="9">
    <source>
        <dbReference type="SAM" id="SignalP"/>
    </source>
</evidence>
<dbReference type="InterPro" id="IPR013574">
    <property type="entry name" value="Glucan-bd_C/Surface_Ag-I/II_V"/>
</dbReference>
<dbReference type="InterPro" id="IPR036234">
    <property type="entry name" value="SA_I/II_PAC_V_sf"/>
</dbReference>
<keyword evidence="1" id="KW-0134">Cell wall</keyword>
<dbReference type="InterPro" id="IPR019931">
    <property type="entry name" value="LPXTG_anchor"/>
</dbReference>
<evidence type="ECO:0000256" key="5">
    <source>
        <dbReference type="ARBA" id="ARBA00024351"/>
    </source>
</evidence>
<comment type="similarity">
    <text evidence="5">Belongs to the antigen I/II family.</text>
</comment>
<dbReference type="InterPro" id="IPR026345">
    <property type="entry name" value="Adh_isopep-form_adh_dom"/>
</dbReference>
<feature type="transmembrane region" description="Helical" evidence="8">
    <location>
        <begin position="1576"/>
        <end position="1595"/>
    </location>
</feature>
<name>A0A3P5Y242_STRCB</name>
<evidence type="ECO:0000256" key="1">
    <source>
        <dbReference type="ARBA" id="ARBA00022512"/>
    </source>
</evidence>
<evidence type="ECO:0000259" key="10">
    <source>
        <dbReference type="PROSITE" id="PS50847"/>
    </source>
</evidence>
<keyword evidence="6" id="KW-0175">Coiled coil</keyword>
<feature type="region of interest" description="Disordered" evidence="7">
    <location>
        <begin position="1550"/>
        <end position="1569"/>
    </location>
</feature>
<evidence type="ECO:0000256" key="6">
    <source>
        <dbReference type="SAM" id="Coils"/>
    </source>
</evidence>
<dbReference type="Gene3D" id="2.60.40.740">
    <property type="match status" value="3"/>
</dbReference>
<evidence type="ECO:0000313" key="12">
    <source>
        <dbReference type="Proteomes" id="UP000280759"/>
    </source>
</evidence>
<dbReference type="NCBIfam" id="TIGR01167">
    <property type="entry name" value="LPXTG_anchor"/>
    <property type="match status" value="1"/>
</dbReference>
<dbReference type="PROSITE" id="PS50847">
    <property type="entry name" value="GRAM_POS_ANCHORING"/>
    <property type="match status" value="1"/>
</dbReference>
<dbReference type="Pfam" id="PF17998">
    <property type="entry name" value="AgI_II_C2"/>
    <property type="match status" value="1"/>
</dbReference>
<evidence type="ECO:0000256" key="2">
    <source>
        <dbReference type="ARBA" id="ARBA00022525"/>
    </source>
</evidence>
<keyword evidence="8" id="KW-1133">Transmembrane helix</keyword>
<keyword evidence="12" id="KW-1185">Reference proteome</keyword>
<keyword evidence="3 9" id="KW-0732">Signal</keyword>
<sequence precursor="true">MNQPKTKGHGYFRKSKAYGLIPILALGTLATMGSTVSADETVSTTPSVTTATTLTAPQPAPSKDNTDLAQEAGQTRGELLASIPSPDLDQEVLTATDAGVVVTKEETVTHDSLAKAQADLDKQTQALKETTKTQQDLDTAQAKAKAAAQKAGVTVTEGETKTYTDIEAAKADLDKQTEALKTATETQSKAQVELDQALQAAKAQGVTVQLAKAVTYSESLKALEALNTQLAQLDKVNHSQAEMDQLLSEAIKTAQAKGLVVTMKDRLSTTDLRTALDLIKKQATTLSELELVKEQLNQELEAIKTKASEAGVIVTETPVKTYTDQEIAKAETTKAMTALETILKQKEGDDRATKAAQSDANQKLEEAKTKAEQAGLIVTAGQAMTVTSPEAAQAETQKQVEVVTKTLETKERLDQLLAEAKKSAQGLSLTTGATKTYTDLAAALADAKAQQEAVTKAQATQASLQTETMQRQAQLNDALIRTKKAATQAGLELSESESKQYETVAEAQADLDKQVESLTMAQSIQQAANHLLEVAEAKAKQAGTPVVSKGTLTLTAEAAKAKASELSSAIEAVIKANEAIIKANETGKATETSNKAEVDRYNETTKAENRQVMEAAGLVYTGNYQNDLATVENYNNTNKKETTEENARRQADYERQLAEMQAKIKEPGHLSEVAVQHLVNASEPQAKAQITTTAQKSQTFDVTAKEFGELEQKFGFKHASDAYKLNVGETLTVHYTNLTNSSYQGQKITSLTRTFTNVGELAYDFVPMQDPTDGSFRQQADFAKGSSKLKQVDVYYLEDGKKLVLTDGALVSLSSLNADAQSHENAIIENGRVIEITGSSVKAKGNTTESTENATKGGSNLYATDEWDFDNSGLEWYGSAVAKVNDNADHLTMTSVGVNRYRVWFKTNTDIKVPVIPALPPKKEAKPEIAIKPLKNYDHKPFTPTPLKEAEVYRIQVEAATHPIVLAKAEPQTVELHEIKLSLPVSPVTLVNEKTYRVSLNPLTFTTAVQGVTLATTVNLIELTAEAHDVRLETAVHPVQVTQKPINVKHVINSDTVDINGQTIPKGSTVTWTLTNNPLEAGRDKVTAYTLKDPLPAGFELDLEASMTASPDWLFTQEESGKLTITASQALLTKLNANRDQAVALPMVSLVGRVLHDNGSYQNTFKTLITTPSGSYTVVSNTPKITTPTPPRPVKSITDQAGANLNGASTFDKHVTFHLMTDYSPYRLVTVSQDMISKGFVILDDVEDGAYTIDEAKIAITASDKTDVKDLFTMYHVLSNEARTEAIQAILDQAGLSPVGEFYLWVAKDPASFYTHYVKQAKNMTIDLPARLLVKAGEVVTNDFFQGDFGNTYQSNLVTVQVPDVNPAKHALDKENDTKILDGQEVNIGEYIRYFLDGVTVPVKHDTLWQYEGKDKLDTTHDRYTGHWKGFIKGTEYTAKEDLVLAYDVTTKDGQLIKAGETIPAGSTYAFSFTFDQDTNSDFIKKIVTVTWDKEKGEWSYQIDKAFLNSLGVEGIFDADFYLEVERIASGKVDNTFVNIVNGKEMSAKVTTHTPEPPQPVTPKGPALPSTGEQGVSILTVLGAGLLSLLGYVGLKKRQQ</sequence>
<feature type="domain" description="Gram-positive cocci surface proteins LPxTG" evidence="10">
    <location>
        <begin position="1568"/>
        <end position="1600"/>
    </location>
</feature>
<dbReference type="Proteomes" id="UP000280759">
    <property type="component" value="Unassembled WGS sequence"/>
</dbReference>
<feature type="coiled-coil region" evidence="6">
    <location>
        <begin position="279"/>
        <end position="306"/>
    </location>
</feature>
<dbReference type="NCBIfam" id="TIGR04228">
    <property type="entry name" value="isopep_sspB_C2"/>
    <property type="match status" value="1"/>
</dbReference>
<evidence type="ECO:0000256" key="7">
    <source>
        <dbReference type="SAM" id="MobiDB-lite"/>
    </source>
</evidence>
<feature type="region of interest" description="Disordered" evidence="7">
    <location>
        <begin position="347"/>
        <end position="366"/>
    </location>
</feature>
<dbReference type="RefSeq" id="WP_254388089.1">
    <property type="nucleotide sequence ID" value="NZ_CP053792.1"/>
</dbReference>
<feature type="region of interest" description="Disordered" evidence="7">
    <location>
        <begin position="43"/>
        <end position="67"/>
    </location>
</feature>
<evidence type="ECO:0000256" key="8">
    <source>
        <dbReference type="SAM" id="Phobius"/>
    </source>
</evidence>
<keyword evidence="4" id="KW-0572">Peptidoglycan-anchor</keyword>
<dbReference type="SUPFAM" id="SSF74914">
    <property type="entry name" value="V-region of surface antigen I/II (SA I/II, PAC)"/>
    <property type="match status" value="1"/>
</dbReference>
<keyword evidence="8" id="KW-0472">Membrane</keyword>
<dbReference type="Pfam" id="PF08363">
    <property type="entry name" value="GbpC"/>
    <property type="match status" value="1"/>
</dbReference>
<keyword evidence="2" id="KW-0964">Secreted</keyword>
<accession>A0A3P5Y242</accession>
<proteinExistence type="inferred from homology"/>
<evidence type="ECO:0000256" key="3">
    <source>
        <dbReference type="ARBA" id="ARBA00022729"/>
    </source>
</evidence>
<keyword evidence="8" id="KW-0812">Transmembrane</keyword>
<reference evidence="11 12" key="1">
    <citation type="submission" date="2018-10" db="EMBL/GenBank/DDBJ databases">
        <authorList>
            <consortium name="Molecular Microbiology and Infection Unit (UMMI)"/>
            <person name="Machado M."/>
        </authorList>
    </citation>
    <scope>NUCLEOTIDE SEQUENCE [LARGE SCALE GENOMIC DNA]</scope>
    <source>
        <strain evidence="11">FMV2238.02</strain>
    </source>
</reference>
<feature type="signal peptide" evidence="9">
    <location>
        <begin position="1"/>
        <end position="38"/>
    </location>
</feature>
<feature type="chain" id="PRO_5018183910" evidence="9">
    <location>
        <begin position="39"/>
        <end position="1600"/>
    </location>
</feature>
<dbReference type="EMBL" id="UXEP01000050">
    <property type="protein sequence ID" value="VDC43630.1"/>
    <property type="molecule type" value="Genomic_DNA"/>
</dbReference>
<feature type="compositionally biased region" description="Low complexity" evidence="7">
    <location>
        <begin position="43"/>
        <end position="57"/>
    </location>
</feature>
<dbReference type="Gene3D" id="2.60.530.10">
    <property type="entry name" value="Major cell-surface adhesin PAc"/>
    <property type="match status" value="1"/>
</dbReference>
<organism evidence="11 12">
    <name type="scientific">Streptococcus canis</name>
    <dbReference type="NCBI Taxonomy" id="1329"/>
    <lineage>
        <taxon>Bacteria</taxon>
        <taxon>Bacillati</taxon>
        <taxon>Bacillota</taxon>
        <taxon>Bacilli</taxon>
        <taxon>Lactobacillales</taxon>
        <taxon>Streptococcaceae</taxon>
        <taxon>Streptococcus</taxon>
    </lineage>
</organism>
<gene>
    <name evidence="11" type="primary">spaP_1</name>
    <name evidence="11" type="ORF">FMV2238Y02_21470</name>
</gene>
<dbReference type="Pfam" id="PF00746">
    <property type="entry name" value="Gram_pos_anchor"/>
    <property type="match status" value="1"/>
</dbReference>